<comment type="caution">
    <text evidence="1">The sequence shown here is derived from an EMBL/GenBank/DDBJ whole genome shotgun (WGS) entry which is preliminary data.</text>
</comment>
<evidence type="ECO:0000313" key="1">
    <source>
        <dbReference type="EMBL" id="RUT04030.1"/>
    </source>
</evidence>
<name>A0A3S1AM45_9CYAN</name>
<proteinExistence type="predicted"/>
<accession>A0A3S1AM45</accession>
<sequence length="62" mass="7131">MPSQQEILTARYGNLSLQSKDQSHQCRHDARCDDKRSEALLDKAPSFIVSDFKYLTITPTKF</sequence>
<evidence type="ECO:0000313" key="2">
    <source>
        <dbReference type="Proteomes" id="UP000271624"/>
    </source>
</evidence>
<dbReference type="Proteomes" id="UP000271624">
    <property type="component" value="Unassembled WGS sequence"/>
</dbReference>
<dbReference type="AlphaFoldDB" id="A0A3S1AM45"/>
<gene>
    <name evidence="1" type="ORF">DSM106972_049440</name>
</gene>
<dbReference type="RefSeq" id="WP_127083279.1">
    <property type="nucleotide sequence ID" value="NZ_RSCL01000012.1"/>
</dbReference>
<keyword evidence="2" id="KW-1185">Reference proteome</keyword>
<protein>
    <submittedName>
        <fullName evidence="1">Uncharacterized protein</fullName>
    </submittedName>
</protein>
<organism evidence="1 2">
    <name type="scientific">Dulcicalothrix desertica PCC 7102</name>
    <dbReference type="NCBI Taxonomy" id="232991"/>
    <lineage>
        <taxon>Bacteria</taxon>
        <taxon>Bacillati</taxon>
        <taxon>Cyanobacteriota</taxon>
        <taxon>Cyanophyceae</taxon>
        <taxon>Nostocales</taxon>
        <taxon>Calotrichaceae</taxon>
        <taxon>Dulcicalothrix</taxon>
    </lineage>
</organism>
<dbReference type="EMBL" id="RSCL01000012">
    <property type="protein sequence ID" value="RUT04030.1"/>
    <property type="molecule type" value="Genomic_DNA"/>
</dbReference>
<reference evidence="1" key="1">
    <citation type="submission" date="2018-12" db="EMBL/GenBank/DDBJ databases">
        <authorList>
            <person name="Will S."/>
            <person name="Neumann-Schaal M."/>
            <person name="Henke P."/>
        </authorList>
    </citation>
    <scope>NUCLEOTIDE SEQUENCE</scope>
    <source>
        <strain evidence="1">PCC 7102</strain>
    </source>
</reference>
<reference evidence="1" key="2">
    <citation type="journal article" date="2019" name="Genome Biol. Evol.">
        <title>Day and night: Metabolic profiles and evolutionary relationships of six axenic non-marine cyanobacteria.</title>
        <authorList>
            <person name="Will S.E."/>
            <person name="Henke P."/>
            <person name="Boedeker C."/>
            <person name="Huang S."/>
            <person name="Brinkmann H."/>
            <person name="Rohde M."/>
            <person name="Jarek M."/>
            <person name="Friedl T."/>
            <person name="Seufert S."/>
            <person name="Schumacher M."/>
            <person name="Overmann J."/>
            <person name="Neumann-Schaal M."/>
            <person name="Petersen J."/>
        </authorList>
    </citation>
    <scope>NUCLEOTIDE SEQUENCE [LARGE SCALE GENOMIC DNA]</scope>
    <source>
        <strain evidence="1">PCC 7102</strain>
    </source>
</reference>